<evidence type="ECO:0000313" key="2">
    <source>
        <dbReference type="EMBL" id="KAJ1079703.1"/>
    </source>
</evidence>
<name>A0AAV7KME5_PLEWA</name>
<gene>
    <name evidence="2" type="ORF">NDU88_000056</name>
</gene>
<keyword evidence="3" id="KW-1185">Reference proteome</keyword>
<evidence type="ECO:0000256" key="1">
    <source>
        <dbReference type="SAM" id="MobiDB-lite"/>
    </source>
</evidence>
<sequence>MSATFVMEQPLLNCDSGPGSGGSKARGAEKAKRALIEYISINCPRGLEREEETVEEVGETISVDAEQVLGGAPEVELANHGSPITALRGVRPPASWGAKGVGEDPGADEGTRCQVFSYPKESFCLGQEYWAAGQLQSHERVGYSGLLAG</sequence>
<reference evidence="2 3" key="1">
    <citation type="journal article" date="2022" name="bioRxiv">
        <title>Sequencing and chromosome-scale assembly of the giantPleurodeles waltlgenome.</title>
        <authorList>
            <person name="Brown T."/>
            <person name="Elewa A."/>
            <person name="Iarovenko S."/>
            <person name="Subramanian E."/>
            <person name="Araus A.J."/>
            <person name="Petzold A."/>
            <person name="Susuki M."/>
            <person name="Suzuki K.-i.T."/>
            <person name="Hayashi T."/>
            <person name="Toyoda A."/>
            <person name="Oliveira C."/>
            <person name="Osipova E."/>
            <person name="Leigh N.D."/>
            <person name="Simon A."/>
            <person name="Yun M.H."/>
        </authorList>
    </citation>
    <scope>NUCLEOTIDE SEQUENCE [LARGE SCALE GENOMIC DNA]</scope>
    <source>
        <strain evidence="2">20211129_DDA</strain>
        <tissue evidence="2">Liver</tissue>
    </source>
</reference>
<organism evidence="2 3">
    <name type="scientific">Pleurodeles waltl</name>
    <name type="common">Iberian ribbed newt</name>
    <dbReference type="NCBI Taxonomy" id="8319"/>
    <lineage>
        <taxon>Eukaryota</taxon>
        <taxon>Metazoa</taxon>
        <taxon>Chordata</taxon>
        <taxon>Craniata</taxon>
        <taxon>Vertebrata</taxon>
        <taxon>Euteleostomi</taxon>
        <taxon>Amphibia</taxon>
        <taxon>Batrachia</taxon>
        <taxon>Caudata</taxon>
        <taxon>Salamandroidea</taxon>
        <taxon>Salamandridae</taxon>
        <taxon>Pleurodelinae</taxon>
        <taxon>Pleurodeles</taxon>
    </lineage>
</organism>
<proteinExistence type="predicted"/>
<evidence type="ECO:0000313" key="3">
    <source>
        <dbReference type="Proteomes" id="UP001066276"/>
    </source>
</evidence>
<feature type="region of interest" description="Disordered" evidence="1">
    <location>
        <begin position="1"/>
        <end position="26"/>
    </location>
</feature>
<dbReference type="Proteomes" id="UP001066276">
    <property type="component" value="Unassembled WGS sequence"/>
</dbReference>
<feature type="region of interest" description="Disordered" evidence="1">
    <location>
        <begin position="86"/>
        <end position="108"/>
    </location>
</feature>
<dbReference type="EMBL" id="JANPWB010000027">
    <property type="protein sequence ID" value="KAJ1079703.1"/>
    <property type="molecule type" value="Genomic_DNA"/>
</dbReference>
<comment type="caution">
    <text evidence="2">The sequence shown here is derived from an EMBL/GenBank/DDBJ whole genome shotgun (WGS) entry which is preliminary data.</text>
</comment>
<dbReference type="AlphaFoldDB" id="A0AAV7KME5"/>
<accession>A0AAV7KME5</accession>
<protein>
    <submittedName>
        <fullName evidence="2">Uncharacterized protein</fullName>
    </submittedName>
</protein>